<dbReference type="PANTHER" id="PTHR35526">
    <property type="entry name" value="ANTI-SIGMA-F FACTOR RSBW-RELATED"/>
    <property type="match status" value="1"/>
</dbReference>
<protein>
    <submittedName>
        <fullName evidence="4">Anti-sigma regulatory factor (Ser/Thr protein kinase)</fullName>
    </submittedName>
</protein>
<dbReference type="Gene3D" id="3.30.565.10">
    <property type="entry name" value="Histidine kinase-like ATPase, C-terminal domain"/>
    <property type="match status" value="1"/>
</dbReference>
<gene>
    <name evidence="4" type="ORF">F4562_004731</name>
</gene>
<comment type="caution">
    <text evidence="4">The sequence shown here is derived from an EMBL/GenBank/DDBJ whole genome shotgun (WGS) entry which is preliminary data.</text>
</comment>
<dbReference type="GO" id="GO:0004674">
    <property type="term" value="F:protein serine/threonine kinase activity"/>
    <property type="evidence" value="ECO:0007669"/>
    <property type="project" value="UniProtKB-KW"/>
</dbReference>
<dbReference type="Pfam" id="PF13581">
    <property type="entry name" value="HATPase_c_2"/>
    <property type="match status" value="1"/>
</dbReference>
<keyword evidence="5" id="KW-1185">Reference proteome</keyword>
<proteinExistence type="predicted"/>
<keyword evidence="1" id="KW-0723">Serine/threonine-protein kinase</keyword>
<dbReference type="CDD" id="cd16936">
    <property type="entry name" value="HATPase_RsbW-like"/>
    <property type="match status" value="1"/>
</dbReference>
<evidence type="ECO:0000313" key="5">
    <source>
        <dbReference type="Proteomes" id="UP000540685"/>
    </source>
</evidence>
<dbReference type="InterPro" id="IPR036890">
    <property type="entry name" value="HATPase_C_sf"/>
</dbReference>
<dbReference type="RefSeq" id="WP_184541125.1">
    <property type="nucleotide sequence ID" value="NZ_JACHMP010000001.1"/>
</dbReference>
<feature type="region of interest" description="Disordered" evidence="2">
    <location>
        <begin position="145"/>
        <end position="180"/>
    </location>
</feature>
<dbReference type="EMBL" id="JACHMP010000001">
    <property type="protein sequence ID" value="MBB5821669.1"/>
    <property type="molecule type" value="Genomic_DNA"/>
</dbReference>
<evidence type="ECO:0000256" key="1">
    <source>
        <dbReference type="ARBA" id="ARBA00022527"/>
    </source>
</evidence>
<feature type="compositionally biased region" description="Basic and acidic residues" evidence="2">
    <location>
        <begin position="169"/>
        <end position="180"/>
    </location>
</feature>
<sequence length="276" mass="30792">MTGVTTSEHYLGLSVFPTSPYYARVHVQRVLEGWRRDDLIETAQLVVSELVSNAIKAHASFFAATEATAHASPDHIWMDLYRADETVVLRVWDAGRTPPVLRNPDPDDEGGRGLYLVDLIAKEWGYYWPASGGKIVWCALAAPPPPGRERNDRRRGGGPRPGGSVPRGGRRDLLRDGPELPFERVDECPGRLAQPCPAGTQVFGEPPGRRPHPHRLTGELVVGGVERGLQDGDPRLDLRQRLFQHLTPRVGHQILRMRTHKPLFGRGYTGRFNGHY</sequence>
<dbReference type="AlphaFoldDB" id="A0A7W9MIP7"/>
<organism evidence="4 5">
    <name type="scientific">Streptosporangium becharense</name>
    <dbReference type="NCBI Taxonomy" id="1816182"/>
    <lineage>
        <taxon>Bacteria</taxon>
        <taxon>Bacillati</taxon>
        <taxon>Actinomycetota</taxon>
        <taxon>Actinomycetes</taxon>
        <taxon>Streptosporangiales</taxon>
        <taxon>Streptosporangiaceae</taxon>
        <taxon>Streptosporangium</taxon>
    </lineage>
</organism>
<evidence type="ECO:0000313" key="4">
    <source>
        <dbReference type="EMBL" id="MBB5821669.1"/>
    </source>
</evidence>
<feature type="domain" description="Histidine kinase/HSP90-like ATPase" evidence="3">
    <location>
        <begin position="36"/>
        <end position="136"/>
    </location>
</feature>
<keyword evidence="1" id="KW-0418">Kinase</keyword>
<evidence type="ECO:0000259" key="3">
    <source>
        <dbReference type="Pfam" id="PF13581"/>
    </source>
</evidence>
<name>A0A7W9MIP7_9ACTN</name>
<dbReference type="Proteomes" id="UP000540685">
    <property type="component" value="Unassembled WGS sequence"/>
</dbReference>
<accession>A0A7W9MIP7</accession>
<dbReference type="PANTHER" id="PTHR35526:SF3">
    <property type="entry name" value="ANTI-SIGMA-F FACTOR RSBW"/>
    <property type="match status" value="1"/>
</dbReference>
<dbReference type="InterPro" id="IPR050267">
    <property type="entry name" value="Anti-sigma-factor_SerPK"/>
</dbReference>
<reference evidence="4 5" key="1">
    <citation type="submission" date="2020-08" db="EMBL/GenBank/DDBJ databases">
        <title>Sequencing the genomes of 1000 actinobacteria strains.</title>
        <authorList>
            <person name="Klenk H.-P."/>
        </authorList>
    </citation>
    <scope>NUCLEOTIDE SEQUENCE [LARGE SCALE GENOMIC DNA]</scope>
    <source>
        <strain evidence="4 5">DSM 46887</strain>
    </source>
</reference>
<keyword evidence="1" id="KW-0808">Transferase</keyword>
<dbReference type="SUPFAM" id="SSF55874">
    <property type="entry name" value="ATPase domain of HSP90 chaperone/DNA topoisomerase II/histidine kinase"/>
    <property type="match status" value="1"/>
</dbReference>
<evidence type="ECO:0000256" key="2">
    <source>
        <dbReference type="SAM" id="MobiDB-lite"/>
    </source>
</evidence>
<dbReference type="InterPro" id="IPR003594">
    <property type="entry name" value="HATPase_dom"/>
</dbReference>